<dbReference type="OrthoDB" id="5585746at2759"/>
<feature type="transmembrane region" description="Helical" evidence="7">
    <location>
        <begin position="119"/>
        <end position="141"/>
    </location>
</feature>
<feature type="transmembrane region" description="Helical" evidence="7">
    <location>
        <begin position="147"/>
        <end position="170"/>
    </location>
</feature>
<evidence type="ECO:0000256" key="4">
    <source>
        <dbReference type="ARBA" id="ARBA00022989"/>
    </source>
</evidence>
<evidence type="ECO:0000256" key="2">
    <source>
        <dbReference type="ARBA" id="ARBA00007018"/>
    </source>
</evidence>
<feature type="transmembrane region" description="Helical" evidence="7">
    <location>
        <begin position="182"/>
        <end position="202"/>
    </location>
</feature>
<comment type="caution">
    <text evidence="8">The sequence shown here is derived from an EMBL/GenBank/DDBJ whole genome shotgun (WGS) entry which is preliminary data.</text>
</comment>
<dbReference type="GO" id="GO:0038023">
    <property type="term" value="F:signaling receptor activity"/>
    <property type="evidence" value="ECO:0007669"/>
    <property type="project" value="TreeGrafter"/>
</dbReference>
<feature type="binding site" evidence="6">
    <location>
        <position position="256"/>
    </location>
    <ligand>
        <name>Zn(2+)</name>
        <dbReference type="ChEBI" id="CHEBI:29105"/>
    </ligand>
</feature>
<evidence type="ECO:0000256" key="1">
    <source>
        <dbReference type="ARBA" id="ARBA00004141"/>
    </source>
</evidence>
<dbReference type="GO" id="GO:0016020">
    <property type="term" value="C:membrane"/>
    <property type="evidence" value="ECO:0007669"/>
    <property type="project" value="UniProtKB-SubCell"/>
</dbReference>
<dbReference type="GO" id="GO:0006882">
    <property type="term" value="P:intracellular zinc ion homeostasis"/>
    <property type="evidence" value="ECO:0007669"/>
    <property type="project" value="TreeGrafter"/>
</dbReference>
<sequence length="278" mass="31654">WLSRPLKLYKLRDIPAYLQDNEYIHTGHRAYYSWSECARSLVHVHNETVNIWTHILGAVAFAVFIAQALDDIVHPRATTADRLVLALYHCTAGICLACSGIFHTFHCHADRHVFDRMAVTDYTGIATLLFGSFTSLVYFAFRPHPTLLPIPLGITVVASLAGVIFPWFPFFRSYKYRLLRTLIFFSLSTSIFASVGWAAYQIWHEVAEAWSWRWTGWTVGIVGNYCVGALIYAARFPECLAPGRFDIVGASHQIWHLMVICGAVCHWGALCELRDWRL</sequence>
<proteinExistence type="inferred from homology"/>
<keyword evidence="6" id="KW-0479">Metal-binding</keyword>
<organism evidence="8 9">
    <name type="scientific">Catenaria anguillulae PL171</name>
    <dbReference type="NCBI Taxonomy" id="765915"/>
    <lineage>
        <taxon>Eukaryota</taxon>
        <taxon>Fungi</taxon>
        <taxon>Fungi incertae sedis</taxon>
        <taxon>Blastocladiomycota</taxon>
        <taxon>Blastocladiomycetes</taxon>
        <taxon>Blastocladiales</taxon>
        <taxon>Catenariaceae</taxon>
        <taxon>Catenaria</taxon>
    </lineage>
</organism>
<dbReference type="PANTHER" id="PTHR20855:SF52">
    <property type="entry name" value="ADIPONECTIN RECEPTOR PROTEIN"/>
    <property type="match status" value="1"/>
</dbReference>
<dbReference type="InterPro" id="IPR004254">
    <property type="entry name" value="AdipoR/HlyIII-related"/>
</dbReference>
<evidence type="ECO:0000256" key="6">
    <source>
        <dbReference type="PIRSR" id="PIRSR604254-1"/>
    </source>
</evidence>
<name>A0A1Y2HUI8_9FUNG</name>
<dbReference type="EMBL" id="MCFL01000009">
    <property type="protein sequence ID" value="ORZ38278.1"/>
    <property type="molecule type" value="Genomic_DNA"/>
</dbReference>
<keyword evidence="3 7" id="KW-0812">Transmembrane</keyword>
<evidence type="ECO:0000256" key="7">
    <source>
        <dbReference type="SAM" id="Phobius"/>
    </source>
</evidence>
<feature type="transmembrane region" description="Helical" evidence="7">
    <location>
        <begin position="214"/>
        <end position="233"/>
    </location>
</feature>
<feature type="binding site" evidence="6">
    <location>
        <position position="103"/>
    </location>
    <ligand>
        <name>Zn(2+)</name>
        <dbReference type="ChEBI" id="CHEBI:29105"/>
    </ligand>
</feature>
<gene>
    <name evidence="8" type="ORF">BCR44DRAFT_110164</name>
</gene>
<evidence type="ECO:0000256" key="3">
    <source>
        <dbReference type="ARBA" id="ARBA00022692"/>
    </source>
</evidence>
<comment type="subcellular location">
    <subcellularLocation>
        <location evidence="1">Membrane</location>
        <topology evidence="1">Multi-pass membrane protein</topology>
    </subcellularLocation>
</comment>
<dbReference type="PANTHER" id="PTHR20855">
    <property type="entry name" value="ADIPOR/PROGESTIN RECEPTOR-RELATED"/>
    <property type="match status" value="1"/>
</dbReference>
<feature type="transmembrane region" description="Helical" evidence="7">
    <location>
        <begin position="49"/>
        <end position="66"/>
    </location>
</feature>
<keyword evidence="6" id="KW-0862">Zinc</keyword>
<accession>A0A1Y2HUI8</accession>
<feature type="transmembrane region" description="Helical" evidence="7">
    <location>
        <begin position="86"/>
        <end position="107"/>
    </location>
</feature>
<evidence type="ECO:0000313" key="8">
    <source>
        <dbReference type="EMBL" id="ORZ38278.1"/>
    </source>
</evidence>
<dbReference type="Proteomes" id="UP000193411">
    <property type="component" value="Unassembled WGS sequence"/>
</dbReference>
<feature type="non-terminal residue" evidence="8">
    <location>
        <position position="278"/>
    </location>
</feature>
<feature type="transmembrane region" description="Helical" evidence="7">
    <location>
        <begin position="254"/>
        <end position="270"/>
    </location>
</feature>
<feature type="non-terminal residue" evidence="8">
    <location>
        <position position="1"/>
    </location>
</feature>
<dbReference type="GO" id="GO:0046872">
    <property type="term" value="F:metal ion binding"/>
    <property type="evidence" value="ECO:0007669"/>
    <property type="project" value="UniProtKB-KW"/>
</dbReference>
<keyword evidence="9" id="KW-1185">Reference proteome</keyword>
<evidence type="ECO:0000313" key="9">
    <source>
        <dbReference type="Proteomes" id="UP000193411"/>
    </source>
</evidence>
<comment type="similarity">
    <text evidence="2">Belongs to the ADIPOR family.</text>
</comment>
<keyword evidence="4 7" id="KW-1133">Transmembrane helix</keyword>
<dbReference type="Pfam" id="PF03006">
    <property type="entry name" value="HlyIII"/>
    <property type="match status" value="1"/>
</dbReference>
<dbReference type="STRING" id="765915.A0A1Y2HUI8"/>
<keyword evidence="5 7" id="KW-0472">Membrane</keyword>
<evidence type="ECO:0000256" key="5">
    <source>
        <dbReference type="ARBA" id="ARBA00023136"/>
    </source>
</evidence>
<reference evidence="8 9" key="1">
    <citation type="submission" date="2016-07" db="EMBL/GenBank/DDBJ databases">
        <title>Pervasive Adenine N6-methylation of Active Genes in Fungi.</title>
        <authorList>
            <consortium name="DOE Joint Genome Institute"/>
            <person name="Mondo S.J."/>
            <person name="Dannebaum R.O."/>
            <person name="Kuo R.C."/>
            <person name="Labutti K."/>
            <person name="Haridas S."/>
            <person name="Kuo A."/>
            <person name="Salamov A."/>
            <person name="Ahrendt S.R."/>
            <person name="Lipzen A."/>
            <person name="Sullivan W."/>
            <person name="Andreopoulos W.B."/>
            <person name="Clum A."/>
            <person name="Lindquist E."/>
            <person name="Daum C."/>
            <person name="Ramamoorthy G.K."/>
            <person name="Gryganskyi A."/>
            <person name="Culley D."/>
            <person name="Magnuson J.K."/>
            <person name="James T.Y."/>
            <person name="O'Malley M.A."/>
            <person name="Stajich J.E."/>
            <person name="Spatafora J.W."/>
            <person name="Visel A."/>
            <person name="Grigoriev I.V."/>
        </authorList>
    </citation>
    <scope>NUCLEOTIDE SEQUENCE [LARGE SCALE GENOMIC DNA]</scope>
    <source>
        <strain evidence="8 9">PL171</strain>
    </source>
</reference>
<feature type="binding site" evidence="6">
    <location>
        <position position="252"/>
    </location>
    <ligand>
        <name>Zn(2+)</name>
        <dbReference type="ChEBI" id="CHEBI:29105"/>
    </ligand>
</feature>
<dbReference type="AlphaFoldDB" id="A0A1Y2HUI8"/>
<protein>
    <submittedName>
        <fullName evidence="8">Hemolysin-III related-domain-containing protein</fullName>
    </submittedName>
</protein>